<accession>A0A803P4G6</accession>
<dbReference type="GO" id="GO:0009055">
    <property type="term" value="F:electron transfer activity"/>
    <property type="evidence" value="ECO:0007669"/>
    <property type="project" value="InterPro"/>
</dbReference>
<dbReference type="InterPro" id="IPR013103">
    <property type="entry name" value="RVT_2"/>
</dbReference>
<dbReference type="InterPro" id="IPR050647">
    <property type="entry name" value="Plant_LRR-RLKs"/>
</dbReference>
<dbReference type="GO" id="GO:0004190">
    <property type="term" value="F:aspartic-type endopeptidase activity"/>
    <property type="evidence" value="ECO:0007669"/>
    <property type="project" value="UniProtKB-KW"/>
</dbReference>
<keyword evidence="6" id="KW-0732">Signal</keyword>
<dbReference type="Pfam" id="PF02298">
    <property type="entry name" value="Cu_bind_like"/>
    <property type="match status" value="1"/>
</dbReference>
<name>A0A803P4G6_CANSA</name>
<reference evidence="19" key="2">
    <citation type="submission" date="2021-03" db="UniProtKB">
        <authorList>
            <consortium name="EnsemblPlants"/>
        </authorList>
    </citation>
    <scope>IDENTIFICATION</scope>
</reference>
<dbReference type="InterPro" id="IPR012337">
    <property type="entry name" value="RNaseH-like_sf"/>
</dbReference>
<dbReference type="InterPro" id="IPR003591">
    <property type="entry name" value="Leu-rich_rpt_typical-subtyp"/>
</dbReference>
<dbReference type="SUPFAM" id="SSF53098">
    <property type="entry name" value="Ribonuclease H-like"/>
    <property type="match status" value="1"/>
</dbReference>
<dbReference type="InterPro" id="IPR057670">
    <property type="entry name" value="SH3_retrovirus"/>
</dbReference>
<evidence type="ECO:0000256" key="17">
    <source>
        <dbReference type="SAM" id="Phobius"/>
    </source>
</evidence>
<dbReference type="Pfam" id="PF23598">
    <property type="entry name" value="LRR_14"/>
    <property type="match status" value="1"/>
</dbReference>
<dbReference type="Gene3D" id="3.80.10.10">
    <property type="entry name" value="Ribonuclease Inhibitor"/>
    <property type="match status" value="3"/>
</dbReference>
<evidence type="ECO:0000256" key="6">
    <source>
        <dbReference type="ARBA" id="ARBA00022729"/>
    </source>
</evidence>
<dbReference type="SUPFAM" id="SSF52058">
    <property type="entry name" value="L domain-like"/>
    <property type="match status" value="1"/>
</dbReference>
<evidence type="ECO:0000256" key="4">
    <source>
        <dbReference type="ARBA" id="ARBA00022614"/>
    </source>
</evidence>
<evidence type="ECO:0000259" key="18">
    <source>
        <dbReference type="PROSITE" id="PS51485"/>
    </source>
</evidence>
<dbReference type="Pfam" id="PF22936">
    <property type="entry name" value="Pol_BBD"/>
    <property type="match status" value="1"/>
</dbReference>
<evidence type="ECO:0000256" key="13">
    <source>
        <dbReference type="ARBA" id="ARBA00023180"/>
    </source>
</evidence>
<dbReference type="GO" id="GO:0005524">
    <property type="term" value="F:ATP binding"/>
    <property type="evidence" value="ECO:0007669"/>
    <property type="project" value="UniProtKB-KW"/>
</dbReference>
<evidence type="ECO:0000256" key="2">
    <source>
        <dbReference type="ARBA" id="ARBA00004609"/>
    </source>
</evidence>
<comment type="similarity">
    <text evidence="15">Belongs to the early nodulin-like (ENODL) family.</text>
</comment>
<dbReference type="InterPro" id="IPR008972">
    <property type="entry name" value="Cupredoxin"/>
</dbReference>
<dbReference type="InterPro" id="IPR032675">
    <property type="entry name" value="LRR_dom_sf"/>
</dbReference>
<dbReference type="Gramene" id="evm.model.03.1225">
    <property type="protein sequence ID" value="cds.evm.model.03.1225"/>
    <property type="gene ID" value="evm.TU.03.1225"/>
</dbReference>
<keyword evidence="20" id="KW-1185">Reference proteome</keyword>
<feature type="domain" description="Phytocyanin" evidence="18">
    <location>
        <begin position="1436"/>
        <end position="1539"/>
    </location>
</feature>
<sequence length="1587" mass="176359">MSSAGNNSTATGNSTASLSQLPNTYPQHFSTLNQAFSLKLDRNNFTLWKTMVSTIVRGYRIDGFLSGTKPCPLEFLPAGTNAEGVEIISVNPEFEHWIINDQLLMGWLYSSMTETIATEVMGTSTAAELWHDPYPESHLISNVLSGLGAEYLTIIVQIEARSKTTWQALQDLLLSFDSKVERMQSLEGPKTTPPPVASQANMVAKTPPQGRGRGFYSQNQTNNNGGRGSRGRSRGRGRYNNNSRPTCQVCGKFGHSAAVCYNRYDENFMGHDPNAQNQQKQGHNAFIATPKMLDSDAWFVDSGASNHITSATNSMSQKSEYGGKETLTVGDGSKLAISHIGTGFLKTNSGQLLMLKQMLHVPKIAKNLISVLKLTTDNNVLIEFYSDVCLVKDKTTKKVLLQGVLKDGLYQIQHPHPQPRSALISFPSRSTKTMKSSSVSVSPTVFNVHVNRPVVSESLHSKIDVWHRRLGHPSTKVLQQVLESTNVQVPRNEVTNFCDACQYGKSHSLPFKPSQNRAEAVLDLIHTDLWGPAPLASSINHYYYIHFVDVFSRYTWLYPLKHKSEALLAFQQFKTLVENKFERYSTSHKGYKCLSSTDRIYISRDVVFNELEFPFKTGFLNNYQSETPLVIHSSQWSYLPIPTPTVSQVNAPPGAHGTRSNSVVFPPSEHLVASDIEGETAAVTPREDVFMVQPLGFEEPGKEDYVCKLNKSLYGLRQAPRAWAIILVLIYVDDIIVTGNNISEVYSFITQLNKLFSLKDLGALHFFLGIEVHRDDSVVGKPMSLSDGEPMHNPTIYRSMIGALQYLCHTRPDIAYAVNKLSQFLQTPSTTHWSGAKRVLRYLKGTRTRGLHISCNNRLQIIGYSDADWAYCPDDRRSIAGYCVYLGDSLVSWSSKKQPVVSRSSTKSEYRALAHVVAEMSWIESLLSELSVPFSAPSITWCDNISTGALASNPRYHATHCNIELMLTTFVTSSIVFVVCEDEIGKDSTSSSLAPMEKTEQEALYSAIQSFVGKWWNGSDLYPDPCGWTPIQGVYCDLYDGLWYISDLNIGPIYDNSLKCSVNAKISNHLFNLKHLKALSIFSCFVSQNLNPVTISTLRWEKFTHSLESLEFRLNPGLIGTVPTTIGKLTKLQSLVLLENGLTGELPMEIGNLANLRKLVLSGNHFLGQIPSSFGQLSELLILDTSRNDLSGSLPSSLGFLRSLLKLDLSNNMLNGILPREIGKLKNLTLLDLGSNKFSGGLPESLGEMVSLNEMVISNNPVGGDLKRNIEWRKLLNLEILDLSNTSLTGDIPESLAEMKRLRFLGLNYNNLSGNVPPRLASLPCISTLYLGGNNLTGELGFSEGFYRKMGRRFGAWNNPNLCYRLTSSTCSYAPYGVRPCNQESNTYKRVSNEKVSRSVDRDRNTTDDFFSVRSSGILRCSVVLSTFKFISITCTDFAVGDEYGWKTPKSKNDSQIFNNWASKNRFIVGDTLHFEYDKDSVLAVTEEEYEKCYSSHPVYFSNNGDSVFHFDRPGLFYFISGVSGHCERGQKMIIKVLETAHPPQSGAEQNTTIGTSQGNAAPGFYALSSPTFVLFLVSFVGPVLVV</sequence>
<dbReference type="Pfam" id="PF25597">
    <property type="entry name" value="SH3_retrovirus"/>
    <property type="match status" value="1"/>
</dbReference>
<keyword evidence="9" id="KW-0645">Protease</keyword>
<dbReference type="InterPro" id="IPR054722">
    <property type="entry name" value="PolX-like_BBD"/>
</dbReference>
<keyword evidence="4" id="KW-0433">Leucine-rich repeat</keyword>
<dbReference type="GO" id="GO:0051707">
    <property type="term" value="P:response to other organism"/>
    <property type="evidence" value="ECO:0007669"/>
    <property type="project" value="UniProtKB-ARBA"/>
</dbReference>
<keyword evidence="17" id="KW-0812">Transmembrane</keyword>
<evidence type="ECO:0000256" key="7">
    <source>
        <dbReference type="ARBA" id="ARBA00022737"/>
    </source>
</evidence>
<dbReference type="Gene3D" id="3.30.420.10">
    <property type="entry name" value="Ribonuclease H-like superfamily/Ribonuclease H"/>
    <property type="match status" value="1"/>
</dbReference>
<dbReference type="Gene3D" id="2.60.40.420">
    <property type="entry name" value="Cupredoxins - blue copper proteins"/>
    <property type="match status" value="1"/>
</dbReference>
<dbReference type="FunFam" id="3.80.10.10:FF:000269">
    <property type="entry name" value="Piriformospora indica-insensitive protein 2"/>
    <property type="match status" value="1"/>
</dbReference>
<dbReference type="InterPro" id="IPR055414">
    <property type="entry name" value="LRR_R13L4/SHOC2-like"/>
</dbReference>
<keyword evidence="9" id="KW-0378">Hydrolase</keyword>
<dbReference type="GO" id="GO:0005886">
    <property type="term" value="C:plasma membrane"/>
    <property type="evidence" value="ECO:0007669"/>
    <property type="project" value="UniProtKB-SubCell"/>
</dbReference>
<evidence type="ECO:0000256" key="1">
    <source>
        <dbReference type="ARBA" id="ARBA00004167"/>
    </source>
</evidence>
<evidence type="ECO:0000256" key="16">
    <source>
        <dbReference type="SAM" id="MobiDB-lite"/>
    </source>
</evidence>
<dbReference type="InterPro" id="IPR025724">
    <property type="entry name" value="GAG-pre-integrase_dom"/>
</dbReference>
<feature type="transmembrane region" description="Helical" evidence="17">
    <location>
        <begin position="1565"/>
        <end position="1586"/>
    </location>
</feature>
<keyword evidence="8" id="KW-0547">Nucleotide-binding</keyword>
<keyword evidence="5" id="KW-0336">GPI-anchor</keyword>
<evidence type="ECO:0000313" key="20">
    <source>
        <dbReference type="Proteomes" id="UP000596661"/>
    </source>
</evidence>
<keyword evidence="10" id="KW-0067">ATP-binding</keyword>
<dbReference type="InterPro" id="IPR041846">
    <property type="entry name" value="ENL_dom"/>
</dbReference>
<keyword evidence="13" id="KW-0325">Glycoprotein</keyword>
<keyword evidence="11 17" id="KW-0472">Membrane</keyword>
<dbReference type="CDD" id="cd09272">
    <property type="entry name" value="RNase_HI_RT_Ty1"/>
    <property type="match status" value="1"/>
</dbReference>
<dbReference type="GO" id="GO:0003676">
    <property type="term" value="F:nucleic acid binding"/>
    <property type="evidence" value="ECO:0007669"/>
    <property type="project" value="InterPro"/>
</dbReference>
<dbReference type="Proteomes" id="UP000596661">
    <property type="component" value="Chromosome 3"/>
</dbReference>
<dbReference type="FunFam" id="2.60.40.420:FF:000010">
    <property type="entry name" value="Early nodulin-like protein 1"/>
    <property type="match status" value="1"/>
</dbReference>
<dbReference type="FunFam" id="3.80.10.10:FF:000299">
    <property type="entry name" value="Piriformospora indica-insensitive protein 2"/>
    <property type="match status" value="1"/>
</dbReference>
<dbReference type="CDD" id="cd11019">
    <property type="entry name" value="OsENODL1_like"/>
    <property type="match status" value="1"/>
</dbReference>
<dbReference type="PANTHER" id="PTHR48056:SF81">
    <property type="entry name" value="RECEPTOR PROTEIN-TYROSINE KINASE CEPR1"/>
    <property type="match status" value="1"/>
</dbReference>
<dbReference type="EnsemblPlants" id="evm.model.03.1225">
    <property type="protein sequence ID" value="cds.evm.model.03.1225"/>
    <property type="gene ID" value="evm.TU.03.1225"/>
</dbReference>
<dbReference type="SMART" id="SM00369">
    <property type="entry name" value="LRR_TYP"/>
    <property type="match status" value="4"/>
</dbReference>
<comment type="subcellular location">
    <subcellularLocation>
        <location evidence="2">Cell membrane</location>
        <topology evidence="2">Lipid-anchor</topology>
        <topology evidence="2">GPI-anchor</topology>
    </subcellularLocation>
    <subcellularLocation>
        <location evidence="1">Membrane</location>
        <topology evidence="1">Single-pass membrane protein</topology>
    </subcellularLocation>
</comment>
<evidence type="ECO:0000256" key="12">
    <source>
        <dbReference type="ARBA" id="ARBA00023157"/>
    </source>
</evidence>
<keyword evidence="7" id="KW-0677">Repeat</keyword>
<protein>
    <recommendedName>
        <fullName evidence="18">Phytocyanin domain-containing protein</fullName>
    </recommendedName>
</protein>
<dbReference type="InterPro" id="IPR036397">
    <property type="entry name" value="RNaseH_sf"/>
</dbReference>
<organism evidence="19 20">
    <name type="scientific">Cannabis sativa</name>
    <name type="common">Hemp</name>
    <name type="synonym">Marijuana</name>
    <dbReference type="NCBI Taxonomy" id="3483"/>
    <lineage>
        <taxon>Eukaryota</taxon>
        <taxon>Viridiplantae</taxon>
        <taxon>Streptophyta</taxon>
        <taxon>Embryophyta</taxon>
        <taxon>Tracheophyta</taxon>
        <taxon>Spermatophyta</taxon>
        <taxon>Magnoliopsida</taxon>
        <taxon>eudicotyledons</taxon>
        <taxon>Gunneridae</taxon>
        <taxon>Pentapetalae</taxon>
        <taxon>rosids</taxon>
        <taxon>fabids</taxon>
        <taxon>Rosales</taxon>
        <taxon>Cannabaceae</taxon>
        <taxon>Cannabis</taxon>
    </lineage>
</organism>
<keyword evidence="3" id="KW-1003">Cell membrane</keyword>
<evidence type="ECO:0000313" key="19">
    <source>
        <dbReference type="EnsemblPlants" id="cds.evm.model.03.1225"/>
    </source>
</evidence>
<proteinExistence type="inferred from homology"/>
<dbReference type="PANTHER" id="PTHR48056">
    <property type="entry name" value="LRR RECEPTOR-LIKE SERINE/THREONINE-PROTEIN KINASE-RELATED"/>
    <property type="match status" value="1"/>
</dbReference>
<dbReference type="SUPFAM" id="SSF56672">
    <property type="entry name" value="DNA/RNA polymerases"/>
    <property type="match status" value="1"/>
</dbReference>
<evidence type="ECO:0000256" key="11">
    <source>
        <dbReference type="ARBA" id="ARBA00023136"/>
    </source>
</evidence>
<evidence type="ECO:0000256" key="8">
    <source>
        <dbReference type="ARBA" id="ARBA00022741"/>
    </source>
</evidence>
<evidence type="ECO:0000256" key="9">
    <source>
        <dbReference type="ARBA" id="ARBA00022750"/>
    </source>
</evidence>
<reference evidence="19" key="1">
    <citation type="submission" date="2018-11" db="EMBL/GenBank/DDBJ databases">
        <authorList>
            <person name="Grassa J C."/>
        </authorList>
    </citation>
    <scope>NUCLEOTIDE SEQUENCE [LARGE SCALE GENOMIC DNA]</scope>
</reference>
<dbReference type="InterPro" id="IPR003245">
    <property type="entry name" value="Phytocyanin_dom"/>
</dbReference>
<dbReference type="PROSITE" id="PS51485">
    <property type="entry name" value="PHYTOCYANIN"/>
    <property type="match status" value="1"/>
</dbReference>
<keyword evidence="14" id="KW-0449">Lipoprotein</keyword>
<dbReference type="GO" id="GO:0098552">
    <property type="term" value="C:side of membrane"/>
    <property type="evidence" value="ECO:0007669"/>
    <property type="project" value="UniProtKB-KW"/>
</dbReference>
<feature type="region of interest" description="Disordered" evidence="16">
    <location>
        <begin position="184"/>
        <end position="243"/>
    </location>
</feature>
<dbReference type="InterPro" id="IPR043502">
    <property type="entry name" value="DNA/RNA_pol_sf"/>
</dbReference>
<dbReference type="Pfam" id="PF07727">
    <property type="entry name" value="RVT_2"/>
    <property type="match status" value="2"/>
</dbReference>
<keyword evidence="12" id="KW-1015">Disulfide bond</keyword>
<evidence type="ECO:0000256" key="5">
    <source>
        <dbReference type="ARBA" id="ARBA00022622"/>
    </source>
</evidence>
<evidence type="ECO:0000256" key="10">
    <source>
        <dbReference type="ARBA" id="ARBA00022840"/>
    </source>
</evidence>
<keyword evidence="9" id="KW-0064">Aspartyl protease</keyword>
<dbReference type="EMBL" id="UZAU01000289">
    <property type="status" value="NOT_ANNOTATED_CDS"/>
    <property type="molecule type" value="Genomic_DNA"/>
</dbReference>
<evidence type="ECO:0000256" key="14">
    <source>
        <dbReference type="ARBA" id="ARBA00023288"/>
    </source>
</evidence>
<dbReference type="SUPFAM" id="SSF49503">
    <property type="entry name" value="Cupredoxins"/>
    <property type="match status" value="1"/>
</dbReference>
<evidence type="ECO:0000256" key="3">
    <source>
        <dbReference type="ARBA" id="ARBA00022475"/>
    </source>
</evidence>
<dbReference type="Pfam" id="PF13976">
    <property type="entry name" value="gag_pre-integrs"/>
    <property type="match status" value="1"/>
</dbReference>
<evidence type="ECO:0000256" key="15">
    <source>
        <dbReference type="ARBA" id="ARBA00035011"/>
    </source>
</evidence>
<keyword evidence="17" id="KW-1133">Transmembrane helix</keyword>